<dbReference type="OrthoDB" id="108890at2"/>
<evidence type="ECO:0000259" key="1">
    <source>
        <dbReference type="Pfam" id="PF09995"/>
    </source>
</evidence>
<dbReference type="GO" id="GO:0016491">
    <property type="term" value="F:oxidoreductase activity"/>
    <property type="evidence" value="ECO:0007669"/>
    <property type="project" value="InterPro"/>
</dbReference>
<keyword evidence="3" id="KW-1185">Reference proteome</keyword>
<sequence length="325" mass="35290">MGLGDATARAFAKLPIHGGLRRSLDRVYRPDDPAFRVDYLAGPGDPGDCGPDSVTWRVMANPIVFALGAIPAVILQMAEEGIGKGVDTYSTYKADTLGRTQRTLSAALASTYASTSAKAALMQEVARRHAKVRGPLDDGSRYSAFDPARMTFVHLTAGFGFAEAYHRLIRPLSAEERDRLVAESAAVAGDYGRFAVPRSHREAEDFIRQWAPRLSRRPELDNFLAIARRGSIPGMAGGSSKGLLVTAGIALLPRWARDQLGFPRRPVQEALAFAALRPLARFVPHIMTDTPPQLACRRLGLPEDFLFRQAEAPGAPTLTGSLSRR</sequence>
<dbReference type="RefSeq" id="WP_109922581.1">
    <property type="nucleotide sequence ID" value="NZ_QGLF01000005.1"/>
</dbReference>
<reference evidence="3" key="1">
    <citation type="submission" date="2018-05" db="EMBL/GenBank/DDBJ databases">
        <title>Zavarzinia sp. HR-AS.</title>
        <authorList>
            <person name="Lee Y."/>
            <person name="Jeon C.O."/>
        </authorList>
    </citation>
    <scope>NUCLEOTIDE SEQUENCE [LARGE SCALE GENOMIC DNA]</scope>
    <source>
        <strain evidence="3">DSM 1231</strain>
    </source>
</reference>
<dbReference type="Pfam" id="PF09995">
    <property type="entry name" value="MPAB_Lcp_cat"/>
    <property type="match status" value="1"/>
</dbReference>
<evidence type="ECO:0000313" key="2">
    <source>
        <dbReference type="EMBL" id="PWR18895.1"/>
    </source>
</evidence>
<dbReference type="PANTHER" id="PTHR36151">
    <property type="entry name" value="BLR2777 PROTEIN"/>
    <property type="match status" value="1"/>
</dbReference>
<name>A0A317E167_9PROT</name>
<dbReference type="EMBL" id="QGLF01000005">
    <property type="protein sequence ID" value="PWR18895.1"/>
    <property type="molecule type" value="Genomic_DNA"/>
</dbReference>
<protein>
    <recommendedName>
        <fullName evidence="1">ER-bound oxygenase mpaB/mpaB'/Rubber oxygenase catalytic domain-containing protein</fullName>
    </recommendedName>
</protein>
<dbReference type="InterPro" id="IPR018713">
    <property type="entry name" value="MPAB/Lcp_cat_dom"/>
</dbReference>
<accession>A0A317E167</accession>
<organism evidence="2 3">
    <name type="scientific">Zavarzinia compransoris</name>
    <dbReference type="NCBI Taxonomy" id="1264899"/>
    <lineage>
        <taxon>Bacteria</taxon>
        <taxon>Pseudomonadati</taxon>
        <taxon>Pseudomonadota</taxon>
        <taxon>Alphaproteobacteria</taxon>
        <taxon>Rhodospirillales</taxon>
        <taxon>Zavarziniaceae</taxon>
        <taxon>Zavarzinia</taxon>
    </lineage>
</organism>
<feature type="domain" description="ER-bound oxygenase mpaB/mpaB'/Rubber oxygenase catalytic" evidence="1">
    <location>
        <begin position="56"/>
        <end position="281"/>
    </location>
</feature>
<dbReference type="Proteomes" id="UP000246077">
    <property type="component" value="Unassembled WGS sequence"/>
</dbReference>
<comment type="caution">
    <text evidence="2">The sequence shown here is derived from an EMBL/GenBank/DDBJ whole genome shotgun (WGS) entry which is preliminary data.</text>
</comment>
<dbReference type="AlphaFoldDB" id="A0A317E167"/>
<evidence type="ECO:0000313" key="3">
    <source>
        <dbReference type="Proteomes" id="UP000246077"/>
    </source>
</evidence>
<gene>
    <name evidence="2" type="ORF">DKG75_18145</name>
</gene>
<dbReference type="PANTHER" id="PTHR36151:SF3">
    <property type="entry name" value="ER-BOUND OXYGENASE MPAB_MPAB'_RUBBER OXYGENASE CATALYTIC DOMAIN-CONTAINING PROTEIN"/>
    <property type="match status" value="1"/>
</dbReference>
<proteinExistence type="predicted"/>